<name>A0A098GMD7_ANAPH</name>
<organism evidence="1 2">
    <name type="scientific">Anaplasma phagocytophilum</name>
    <name type="common">Ehrlichia phagocytophila</name>
    <dbReference type="NCBI Taxonomy" id="948"/>
    <lineage>
        <taxon>Bacteria</taxon>
        <taxon>Pseudomonadati</taxon>
        <taxon>Pseudomonadota</taxon>
        <taxon>Alphaproteobacteria</taxon>
        <taxon>Rickettsiales</taxon>
        <taxon>Anaplasmataceae</taxon>
        <taxon>Anaplasma</taxon>
        <taxon>phagocytophilum group</taxon>
    </lineage>
</organism>
<reference evidence="1 2" key="1">
    <citation type="submission" date="2014-09" db="EMBL/GenBank/DDBJ databases">
        <authorList>
            <person name="Loux Valentin"/>
            <person name="Dugat Thibaut"/>
        </authorList>
    </citation>
    <scope>NUCLEOTIDE SEQUENCE [LARGE SCALE GENOMIC DNA]</scope>
    <source>
        <strain evidence="1 2">BOV-10_179</strain>
    </source>
</reference>
<gene>
    <name evidence="1" type="ORF">ANAPHAGO_00008</name>
</gene>
<proteinExistence type="predicted"/>
<sequence>MHATVPWE</sequence>
<evidence type="ECO:0000313" key="1">
    <source>
        <dbReference type="EMBL" id="CEH11187.1"/>
    </source>
</evidence>
<dbReference type="Proteomes" id="UP000055047">
    <property type="component" value="Unassembled WGS sequence"/>
</dbReference>
<accession>A0A098GMD7</accession>
<evidence type="ECO:0000313" key="2">
    <source>
        <dbReference type="Proteomes" id="UP000055047"/>
    </source>
</evidence>
<protein>
    <submittedName>
        <fullName evidence="1">Uncharacterized protein</fullName>
    </submittedName>
</protein>
<dbReference type="EMBL" id="CCXQ01000133">
    <property type="protein sequence ID" value="CEH11187.1"/>
    <property type="molecule type" value="Genomic_DNA"/>
</dbReference>